<organism evidence="2 3">
    <name type="scientific">Prototheca wickerhamii</name>
    <dbReference type="NCBI Taxonomy" id="3111"/>
    <lineage>
        <taxon>Eukaryota</taxon>
        <taxon>Viridiplantae</taxon>
        <taxon>Chlorophyta</taxon>
        <taxon>core chlorophytes</taxon>
        <taxon>Trebouxiophyceae</taxon>
        <taxon>Chlorellales</taxon>
        <taxon>Chlorellaceae</taxon>
        <taxon>Prototheca</taxon>
    </lineage>
</organism>
<feature type="region of interest" description="Disordered" evidence="1">
    <location>
        <begin position="66"/>
        <end position="155"/>
    </location>
</feature>
<evidence type="ECO:0000313" key="3">
    <source>
        <dbReference type="Proteomes" id="UP001255856"/>
    </source>
</evidence>
<protein>
    <submittedName>
        <fullName evidence="2">Uncharacterized protein</fullName>
    </submittedName>
</protein>
<comment type="caution">
    <text evidence="2">The sequence shown here is derived from an EMBL/GenBank/DDBJ whole genome shotgun (WGS) entry which is preliminary data.</text>
</comment>
<keyword evidence="3" id="KW-1185">Reference proteome</keyword>
<reference evidence="2" key="1">
    <citation type="submission" date="2021-01" db="EMBL/GenBank/DDBJ databases">
        <authorList>
            <person name="Eckstrom K.M.E."/>
        </authorList>
    </citation>
    <scope>NUCLEOTIDE SEQUENCE</scope>
    <source>
        <strain evidence="2">UVCC 0001</strain>
    </source>
</reference>
<feature type="compositionally biased region" description="Polar residues" evidence="1">
    <location>
        <begin position="141"/>
        <end position="155"/>
    </location>
</feature>
<dbReference type="AlphaFoldDB" id="A0AAD9IJN1"/>
<accession>A0AAD9IJN1</accession>
<sequence length="155" mass="16398">MDAQGSRWEEVLIDFSVEDPGAELTGDNVAGLQAALRGLMVRLQGAPAPAAPRRLERWCLETLHRGPDLDGPWAEADGPWGEAASVDAAAPKESPLDQSAPHEMVPLRSADRPRRAARPSGAAAAGMVLPFKKLGSDGSEGATQRPSGRQTVKEE</sequence>
<evidence type="ECO:0000256" key="1">
    <source>
        <dbReference type="SAM" id="MobiDB-lite"/>
    </source>
</evidence>
<gene>
    <name evidence="2" type="ORF">QBZ16_003648</name>
</gene>
<dbReference type="Proteomes" id="UP001255856">
    <property type="component" value="Unassembled WGS sequence"/>
</dbReference>
<proteinExistence type="predicted"/>
<name>A0AAD9IJN1_PROWI</name>
<evidence type="ECO:0000313" key="2">
    <source>
        <dbReference type="EMBL" id="KAK2078808.1"/>
    </source>
</evidence>
<dbReference type="EMBL" id="JASFZW010000004">
    <property type="protein sequence ID" value="KAK2078808.1"/>
    <property type="molecule type" value="Genomic_DNA"/>
</dbReference>